<dbReference type="InterPro" id="IPR052698">
    <property type="entry name" value="MoCofactor_Util/Proc"/>
</dbReference>
<keyword evidence="4" id="KW-1185">Reference proteome</keyword>
<evidence type="ECO:0000259" key="2">
    <source>
        <dbReference type="Pfam" id="PF13478"/>
    </source>
</evidence>
<dbReference type="InterPro" id="IPR003777">
    <property type="entry name" value="XdhC_CoxI"/>
</dbReference>
<proteinExistence type="predicted"/>
<feature type="domain" description="XdhC Rossmann" evidence="2">
    <location>
        <begin position="170"/>
        <end position="303"/>
    </location>
</feature>
<accession>A0A5J5GC24</accession>
<dbReference type="Proteomes" id="UP000367750">
    <property type="component" value="Unassembled WGS sequence"/>
</dbReference>
<reference evidence="3 4" key="1">
    <citation type="submission" date="2019-09" db="EMBL/GenBank/DDBJ databases">
        <title>Bacillus ochoae sp. nov., Paenibacillus whitsoniae sp. nov., Paenibacillus spiritus sp. nov. Isolated from the Mars Exploration Rover during spacecraft assembly.</title>
        <authorList>
            <person name="Seuylemezian A."/>
            <person name="Vaishampayan P."/>
        </authorList>
    </citation>
    <scope>NUCLEOTIDE SEQUENCE [LARGE SCALE GENOMIC DNA]</scope>
    <source>
        <strain evidence="3 4">MER_111</strain>
    </source>
</reference>
<dbReference type="Pfam" id="PF02625">
    <property type="entry name" value="XdhC_CoxI"/>
    <property type="match status" value="1"/>
</dbReference>
<dbReference type="OrthoDB" id="9773039at2"/>
<evidence type="ECO:0000313" key="4">
    <source>
        <dbReference type="Proteomes" id="UP000367750"/>
    </source>
</evidence>
<dbReference type="PANTHER" id="PTHR30388">
    <property type="entry name" value="ALDEHYDE OXIDOREDUCTASE MOLYBDENUM COFACTOR ASSEMBLY PROTEIN"/>
    <property type="match status" value="1"/>
</dbReference>
<dbReference type="EMBL" id="VYKK01000008">
    <property type="protein sequence ID" value="KAA9005508.1"/>
    <property type="molecule type" value="Genomic_DNA"/>
</dbReference>
<sequence>MSIAAVVKRLHRAAEPAMLATLIATEGHSYRKAGAVMLFQGEESVGTLSPGCLESDLKLRLPALWASGLPETVEYNMTSPDDFSWGEATGCGGKIRIVLEPVSGTLRELLLEAGEALEAGKSATLLRTRSGRGYSYRLDVSEPGGEAERPLRGRLDEERFATVFEPEPRLVLFGAGHDAGPIAELAVRSGFRLAVADWREGSLQSPFPAEQRIICPPREAARRLDIGPGDYVLICSHQFQRDREFLERLLPLEPAYIGIIGSQARIGLLTEGLPVPSSLHAPAGLAIGSEGPEEIAVSIAAELIAVRRRNGRRTGGMLRAAQM</sequence>
<evidence type="ECO:0000313" key="3">
    <source>
        <dbReference type="EMBL" id="KAA9005508.1"/>
    </source>
</evidence>
<dbReference type="Gene3D" id="3.40.50.720">
    <property type="entry name" value="NAD(P)-binding Rossmann-like Domain"/>
    <property type="match status" value="1"/>
</dbReference>
<dbReference type="RefSeq" id="WP_150457821.1">
    <property type="nucleotide sequence ID" value="NZ_VYKK01000008.1"/>
</dbReference>
<dbReference type="InterPro" id="IPR027051">
    <property type="entry name" value="XdhC_Rossmann_dom"/>
</dbReference>
<feature type="domain" description="XdhC- CoxI" evidence="1">
    <location>
        <begin position="11"/>
        <end position="75"/>
    </location>
</feature>
<dbReference type="PANTHER" id="PTHR30388:SF6">
    <property type="entry name" value="XANTHINE DEHYDROGENASE SUBUNIT A-RELATED"/>
    <property type="match status" value="1"/>
</dbReference>
<dbReference type="Pfam" id="PF13478">
    <property type="entry name" value="XdhC_C"/>
    <property type="match status" value="1"/>
</dbReference>
<gene>
    <name evidence="3" type="ORF">F4V43_08550</name>
</gene>
<evidence type="ECO:0000259" key="1">
    <source>
        <dbReference type="Pfam" id="PF02625"/>
    </source>
</evidence>
<protein>
    <submittedName>
        <fullName evidence="3">XdhC family protein</fullName>
    </submittedName>
</protein>
<organism evidence="3 4">
    <name type="scientific">Paenibacillus spiritus</name>
    <dbReference type="NCBI Taxonomy" id="2496557"/>
    <lineage>
        <taxon>Bacteria</taxon>
        <taxon>Bacillati</taxon>
        <taxon>Bacillota</taxon>
        <taxon>Bacilli</taxon>
        <taxon>Bacillales</taxon>
        <taxon>Paenibacillaceae</taxon>
        <taxon>Paenibacillus</taxon>
    </lineage>
</organism>
<dbReference type="AlphaFoldDB" id="A0A5J5GC24"/>
<comment type="caution">
    <text evidence="3">The sequence shown here is derived from an EMBL/GenBank/DDBJ whole genome shotgun (WGS) entry which is preliminary data.</text>
</comment>
<name>A0A5J5GC24_9BACL</name>